<keyword evidence="8" id="KW-1185">Reference proteome</keyword>
<feature type="chain" id="PRO_5047487390" evidence="4">
    <location>
        <begin position="32"/>
        <end position="431"/>
    </location>
</feature>
<dbReference type="EMBL" id="JAGINP010000032">
    <property type="protein sequence ID" value="MBP2296546.1"/>
    <property type="molecule type" value="Genomic_DNA"/>
</dbReference>
<dbReference type="Pfam" id="PF01408">
    <property type="entry name" value="GFO_IDH_MocA"/>
    <property type="match status" value="1"/>
</dbReference>
<comment type="similarity">
    <text evidence="1">Belongs to the Gfo/Idh/MocA family.</text>
</comment>
<dbReference type="PRINTS" id="PR01775">
    <property type="entry name" value="GLFROXRDTASE"/>
</dbReference>
<dbReference type="Gene3D" id="3.30.360.10">
    <property type="entry name" value="Dihydrodipicolinate Reductase, domain 2"/>
    <property type="match status" value="1"/>
</dbReference>
<dbReference type="SUPFAM" id="SSF55347">
    <property type="entry name" value="Glyceraldehyde-3-phosphate dehydrogenase-like, C-terminal domain"/>
    <property type="match status" value="1"/>
</dbReference>
<reference evidence="7 8" key="1">
    <citation type="submission" date="2021-03" db="EMBL/GenBank/DDBJ databases">
        <title>Genomic Encyclopedia of Type Strains, Phase III (KMG-III): the genomes of soil and plant-associated and newly described type strains.</title>
        <authorList>
            <person name="Whitman W."/>
        </authorList>
    </citation>
    <scope>NUCLEOTIDE SEQUENCE [LARGE SCALE GENOMIC DNA]</scope>
    <source>
        <strain evidence="7 8">IMMIB AFH-6</strain>
    </source>
</reference>
<dbReference type="PANTHER" id="PTHR22604:SF105">
    <property type="entry name" value="TRANS-1,2-DIHYDROBENZENE-1,2-DIOL DEHYDROGENASE"/>
    <property type="match status" value="1"/>
</dbReference>
<feature type="domain" description="GFO/IDH/MocA-like oxidoreductase" evidence="6">
    <location>
        <begin position="212"/>
        <end position="332"/>
    </location>
</feature>
<feature type="region of interest" description="Disordered" evidence="3">
    <location>
        <begin position="412"/>
        <end position="431"/>
    </location>
</feature>
<comment type="caution">
    <text evidence="7">The sequence shown here is derived from an EMBL/GenBank/DDBJ whole genome shotgun (WGS) entry which is preliminary data.</text>
</comment>
<keyword evidence="2" id="KW-0560">Oxidoreductase</keyword>
<keyword evidence="4" id="KW-0732">Signal</keyword>
<evidence type="ECO:0000313" key="8">
    <source>
        <dbReference type="Proteomes" id="UP000781958"/>
    </source>
</evidence>
<dbReference type="PANTHER" id="PTHR22604">
    <property type="entry name" value="OXIDOREDUCTASES"/>
    <property type="match status" value="1"/>
</dbReference>
<feature type="compositionally biased region" description="Basic and acidic residues" evidence="3">
    <location>
        <begin position="421"/>
        <end position="431"/>
    </location>
</feature>
<dbReference type="InterPro" id="IPR036291">
    <property type="entry name" value="NAD(P)-bd_dom_sf"/>
</dbReference>
<dbReference type="InterPro" id="IPR008354">
    <property type="entry name" value="Glc-Fru_OxRdtase_bac"/>
</dbReference>
<dbReference type="InterPro" id="IPR000683">
    <property type="entry name" value="Gfo/Idh/MocA-like_OxRdtase_N"/>
</dbReference>
<gene>
    <name evidence="7" type="ORF">J2851_006364</name>
</gene>
<evidence type="ECO:0000256" key="4">
    <source>
        <dbReference type="SAM" id="SignalP"/>
    </source>
</evidence>
<dbReference type="Gene3D" id="3.40.50.720">
    <property type="entry name" value="NAD(P)-binding Rossmann-like Domain"/>
    <property type="match status" value="1"/>
</dbReference>
<evidence type="ECO:0000259" key="5">
    <source>
        <dbReference type="Pfam" id="PF01408"/>
    </source>
</evidence>
<feature type="domain" description="Gfo/Idh/MocA-like oxidoreductase N-terminal" evidence="5">
    <location>
        <begin position="80"/>
        <end position="203"/>
    </location>
</feature>
<feature type="signal peptide" evidence="4">
    <location>
        <begin position="1"/>
        <end position="31"/>
    </location>
</feature>
<dbReference type="Pfam" id="PF22725">
    <property type="entry name" value="GFO_IDH_MocA_C3"/>
    <property type="match status" value="1"/>
</dbReference>
<dbReference type="RefSeq" id="WP_209771845.1">
    <property type="nucleotide sequence ID" value="NZ_JAGINP010000032.1"/>
</dbReference>
<evidence type="ECO:0000256" key="1">
    <source>
        <dbReference type="ARBA" id="ARBA00010928"/>
    </source>
</evidence>
<protein>
    <submittedName>
        <fullName evidence="7">Dehydrogenase</fullName>
    </submittedName>
</protein>
<name>A0ABS4SVF6_9PROT</name>
<proteinExistence type="inferred from homology"/>
<evidence type="ECO:0000256" key="2">
    <source>
        <dbReference type="ARBA" id="ARBA00023002"/>
    </source>
</evidence>
<dbReference type="InterPro" id="IPR006311">
    <property type="entry name" value="TAT_signal"/>
</dbReference>
<dbReference type="SUPFAM" id="SSF51735">
    <property type="entry name" value="NAD(P)-binding Rossmann-fold domains"/>
    <property type="match status" value="1"/>
</dbReference>
<dbReference type="PROSITE" id="PS51318">
    <property type="entry name" value="TAT"/>
    <property type="match status" value="1"/>
</dbReference>
<evidence type="ECO:0000256" key="3">
    <source>
        <dbReference type="SAM" id="MobiDB-lite"/>
    </source>
</evidence>
<organism evidence="7 8">
    <name type="scientific">Azospirillum rugosum</name>
    <dbReference type="NCBI Taxonomy" id="416170"/>
    <lineage>
        <taxon>Bacteria</taxon>
        <taxon>Pseudomonadati</taxon>
        <taxon>Pseudomonadota</taxon>
        <taxon>Alphaproteobacteria</taxon>
        <taxon>Rhodospirillales</taxon>
        <taxon>Azospirillaceae</taxon>
        <taxon>Azospirillum</taxon>
    </lineage>
</organism>
<dbReference type="Proteomes" id="UP000781958">
    <property type="component" value="Unassembled WGS sequence"/>
</dbReference>
<accession>A0ABS4SVF6</accession>
<dbReference type="InterPro" id="IPR050984">
    <property type="entry name" value="Gfo/Idh/MocA_domain"/>
</dbReference>
<evidence type="ECO:0000313" key="7">
    <source>
        <dbReference type="EMBL" id="MBP2296546.1"/>
    </source>
</evidence>
<dbReference type="InterPro" id="IPR055170">
    <property type="entry name" value="GFO_IDH_MocA-like_dom"/>
</dbReference>
<sequence length="431" mass="46771">MRFDRFHPTRRGLILTGSAGLLTAAAGPSFAAGSNALPGPSPVDTGKVEGGRVTFPNWRGEADRPSAPPPAPLPPAERVGFAVVGLGRLSLEEILPAFGECKRARPVALVSGSPEKARLVAAQHGIKPEAVYGYADFDRIAENREIQAVYIILPNGLHRDYVLRAAKARKHVLCEKPMATSTAEAREMTAACDAAGVRLMVAYRCQYEPYNREVIRLVRSGELGAVRFIEATNTQTMGTADQWRFRKALAGGGALPDIGLYCLNSARALLGEEPVEVFARITNPKDDPRYREVEESISFMLRFPSGAIANCASSYGAHESKDLRVRLEKGWIDLENAFAYEGQQMRLAHREGKTEAVESVRLSRENQFALEIDHMAACVAQGRTPHTPGSEGVQDHQVMEAIYRSAETGAPVSLPTVAARDATRGPEPDKG</sequence>
<evidence type="ECO:0000259" key="6">
    <source>
        <dbReference type="Pfam" id="PF22725"/>
    </source>
</evidence>